<keyword evidence="3" id="KW-0238">DNA-binding</keyword>
<dbReference type="Pfam" id="PF03466">
    <property type="entry name" value="LysR_substrate"/>
    <property type="match status" value="1"/>
</dbReference>
<evidence type="ECO:0000313" key="7">
    <source>
        <dbReference type="Proteomes" id="UP000320582"/>
    </source>
</evidence>
<dbReference type="GO" id="GO:0000976">
    <property type="term" value="F:transcription cis-regulatory region binding"/>
    <property type="evidence" value="ECO:0007669"/>
    <property type="project" value="TreeGrafter"/>
</dbReference>
<protein>
    <submittedName>
        <fullName evidence="6">LysR family transcriptional regulator</fullName>
    </submittedName>
</protein>
<dbReference type="FunFam" id="1.10.10.10:FF:000001">
    <property type="entry name" value="LysR family transcriptional regulator"/>
    <property type="match status" value="1"/>
</dbReference>
<keyword evidence="4" id="KW-0804">Transcription</keyword>
<dbReference type="PANTHER" id="PTHR30126">
    <property type="entry name" value="HTH-TYPE TRANSCRIPTIONAL REGULATOR"/>
    <property type="match status" value="1"/>
</dbReference>
<dbReference type="RefSeq" id="WP_142083095.1">
    <property type="nucleotide sequence ID" value="NZ_VFPT01000001.1"/>
</dbReference>
<evidence type="ECO:0000313" key="6">
    <source>
        <dbReference type="EMBL" id="TQM94431.1"/>
    </source>
</evidence>
<dbReference type="PROSITE" id="PS50931">
    <property type="entry name" value="HTH_LYSR"/>
    <property type="match status" value="1"/>
</dbReference>
<gene>
    <name evidence="6" type="ORF">BD293_3109</name>
</gene>
<evidence type="ECO:0000256" key="1">
    <source>
        <dbReference type="ARBA" id="ARBA00009437"/>
    </source>
</evidence>
<proteinExistence type="inferred from homology"/>
<name>A0A543KH76_9RHOB</name>
<dbReference type="Gene3D" id="1.10.10.10">
    <property type="entry name" value="Winged helix-like DNA-binding domain superfamily/Winged helix DNA-binding domain"/>
    <property type="match status" value="1"/>
</dbReference>
<dbReference type="SUPFAM" id="SSF46785">
    <property type="entry name" value="Winged helix' DNA-binding domain"/>
    <property type="match status" value="1"/>
</dbReference>
<dbReference type="InterPro" id="IPR005119">
    <property type="entry name" value="LysR_subst-bd"/>
</dbReference>
<sequence length="286" mass="32002">MTLDQIQTFLWVARLKGVRRASEQMNISQPAVTARLQTLEDDLRVKLFERTTRGVVLTREGELLRGYAEQIVFVQEEIRQRVSDPTGLEGLFRVGASETIAETWLPRFLERLSQEYPRLSLELTVDISFNLREALLARELDLALLMGPVSAYSVNNVPLPSFDLGWYRAAGSPVPDFLTTPVISYARNTRPYRELVEELSKRHGPSVRVFSCASLSASIQMIASGIGVGPIPNALAQERVANGQLRSFDPGWLPSPLDFTASWMAEPRTSLAERCAQLAVEVAQIW</sequence>
<comment type="caution">
    <text evidence="6">The sequence shown here is derived from an EMBL/GenBank/DDBJ whole genome shotgun (WGS) entry which is preliminary data.</text>
</comment>
<comment type="similarity">
    <text evidence="1">Belongs to the LysR transcriptional regulatory family.</text>
</comment>
<feature type="domain" description="HTH lysR-type" evidence="5">
    <location>
        <begin position="1"/>
        <end position="58"/>
    </location>
</feature>
<dbReference type="Gene3D" id="3.40.190.10">
    <property type="entry name" value="Periplasmic binding protein-like II"/>
    <property type="match status" value="2"/>
</dbReference>
<dbReference type="InterPro" id="IPR036390">
    <property type="entry name" value="WH_DNA-bd_sf"/>
</dbReference>
<dbReference type="InterPro" id="IPR036388">
    <property type="entry name" value="WH-like_DNA-bd_sf"/>
</dbReference>
<dbReference type="GO" id="GO:0003700">
    <property type="term" value="F:DNA-binding transcription factor activity"/>
    <property type="evidence" value="ECO:0007669"/>
    <property type="project" value="InterPro"/>
</dbReference>
<dbReference type="Pfam" id="PF00126">
    <property type="entry name" value="HTH_1"/>
    <property type="match status" value="1"/>
</dbReference>
<dbReference type="CDD" id="cd05466">
    <property type="entry name" value="PBP2_LTTR_substrate"/>
    <property type="match status" value="1"/>
</dbReference>
<evidence type="ECO:0000256" key="4">
    <source>
        <dbReference type="ARBA" id="ARBA00023163"/>
    </source>
</evidence>
<accession>A0A543KH76</accession>
<organism evidence="6 7">
    <name type="scientific">Roseinatronobacter monicus</name>
    <dbReference type="NCBI Taxonomy" id="393481"/>
    <lineage>
        <taxon>Bacteria</taxon>
        <taxon>Pseudomonadati</taxon>
        <taxon>Pseudomonadota</taxon>
        <taxon>Alphaproteobacteria</taxon>
        <taxon>Rhodobacterales</taxon>
        <taxon>Paracoccaceae</taxon>
        <taxon>Roseinatronobacter</taxon>
    </lineage>
</organism>
<dbReference type="OrthoDB" id="9791253at2"/>
<evidence type="ECO:0000259" key="5">
    <source>
        <dbReference type="PROSITE" id="PS50931"/>
    </source>
</evidence>
<dbReference type="PANTHER" id="PTHR30126:SF77">
    <property type="entry name" value="TRANSCRIPTIONAL REGULATORY PROTEIN"/>
    <property type="match status" value="1"/>
</dbReference>
<evidence type="ECO:0000256" key="3">
    <source>
        <dbReference type="ARBA" id="ARBA00023125"/>
    </source>
</evidence>
<dbReference type="InterPro" id="IPR000847">
    <property type="entry name" value="LysR_HTH_N"/>
</dbReference>
<dbReference type="SUPFAM" id="SSF53850">
    <property type="entry name" value="Periplasmic binding protein-like II"/>
    <property type="match status" value="1"/>
</dbReference>
<reference evidence="6 7" key="1">
    <citation type="submission" date="2019-06" db="EMBL/GenBank/DDBJ databases">
        <title>Genomic Encyclopedia of Archaeal and Bacterial Type Strains, Phase II (KMG-II): from individual species to whole genera.</title>
        <authorList>
            <person name="Goeker M."/>
        </authorList>
    </citation>
    <scope>NUCLEOTIDE SEQUENCE [LARGE SCALE GENOMIC DNA]</scope>
    <source>
        <strain evidence="6 7">DSM 18423</strain>
    </source>
</reference>
<keyword evidence="7" id="KW-1185">Reference proteome</keyword>
<dbReference type="EMBL" id="VFPT01000001">
    <property type="protein sequence ID" value="TQM94431.1"/>
    <property type="molecule type" value="Genomic_DNA"/>
</dbReference>
<evidence type="ECO:0000256" key="2">
    <source>
        <dbReference type="ARBA" id="ARBA00023015"/>
    </source>
</evidence>
<keyword evidence="2" id="KW-0805">Transcription regulation</keyword>
<dbReference type="PRINTS" id="PR00039">
    <property type="entry name" value="HTHLYSR"/>
</dbReference>
<dbReference type="AlphaFoldDB" id="A0A543KH76"/>
<dbReference type="Proteomes" id="UP000320582">
    <property type="component" value="Unassembled WGS sequence"/>
</dbReference>